<feature type="compositionally biased region" description="Basic and acidic residues" evidence="1">
    <location>
        <begin position="7"/>
        <end position="20"/>
    </location>
</feature>
<evidence type="ECO:0000256" key="2">
    <source>
        <dbReference type="SAM" id="Phobius"/>
    </source>
</evidence>
<evidence type="ECO:0000313" key="4">
    <source>
        <dbReference type="Proteomes" id="UP000177362"/>
    </source>
</evidence>
<feature type="transmembrane region" description="Helical" evidence="2">
    <location>
        <begin position="62"/>
        <end position="82"/>
    </location>
</feature>
<gene>
    <name evidence="3" type="ORF">A3C11_00140</name>
</gene>
<reference evidence="3 4" key="1">
    <citation type="journal article" date="2016" name="Nat. Commun.">
        <title>Thousands of microbial genomes shed light on interconnected biogeochemical processes in an aquifer system.</title>
        <authorList>
            <person name="Anantharaman K."/>
            <person name="Brown C.T."/>
            <person name="Hug L.A."/>
            <person name="Sharon I."/>
            <person name="Castelle C.J."/>
            <person name="Probst A.J."/>
            <person name="Thomas B.C."/>
            <person name="Singh A."/>
            <person name="Wilkins M.J."/>
            <person name="Karaoz U."/>
            <person name="Brodie E.L."/>
            <person name="Williams K.H."/>
            <person name="Hubbard S.S."/>
            <person name="Banfield J.F."/>
        </authorList>
    </citation>
    <scope>NUCLEOTIDE SEQUENCE [LARGE SCALE GENOMIC DNA]</scope>
</reference>
<comment type="caution">
    <text evidence="3">The sequence shown here is derived from an EMBL/GenBank/DDBJ whole genome shotgun (WGS) entry which is preliminary data.</text>
</comment>
<proteinExistence type="predicted"/>
<keyword evidence="2" id="KW-1133">Transmembrane helix</keyword>
<feature type="region of interest" description="Disordered" evidence="1">
    <location>
        <begin position="1"/>
        <end position="20"/>
    </location>
</feature>
<dbReference type="EMBL" id="MHQJ01000008">
    <property type="protein sequence ID" value="OHA01753.1"/>
    <property type="molecule type" value="Genomic_DNA"/>
</dbReference>
<evidence type="ECO:0000256" key="1">
    <source>
        <dbReference type="SAM" id="MobiDB-lite"/>
    </source>
</evidence>
<accession>A0A1G2KQV8</accession>
<name>A0A1G2KQV8_9BACT</name>
<keyword evidence="2" id="KW-0472">Membrane</keyword>
<protein>
    <submittedName>
        <fullName evidence="3">Uncharacterized protein</fullName>
    </submittedName>
</protein>
<dbReference type="AlphaFoldDB" id="A0A1G2KQV8"/>
<dbReference type="Proteomes" id="UP000177362">
    <property type="component" value="Unassembled WGS sequence"/>
</dbReference>
<keyword evidence="2" id="KW-0812">Transmembrane</keyword>
<dbReference type="STRING" id="1802271.A3C11_00140"/>
<sequence length="122" mass="13828">MDQQPGNDKENLNFRAGDDSGVKYTDETGWRAMRYYHEPMSPRIIQWTMKYSGGLITNERQANYVLIGFAVLAIIVSLYLFFGGSSSVKTPPKYLEDIAPEVRAKIPPEILKTLPSKIKSQQ</sequence>
<organism evidence="3 4">
    <name type="scientific">Candidatus Sungbacteria bacterium RIFCSPHIGHO2_02_FULL_49_12</name>
    <dbReference type="NCBI Taxonomy" id="1802271"/>
    <lineage>
        <taxon>Bacteria</taxon>
        <taxon>Candidatus Sungiibacteriota</taxon>
    </lineage>
</organism>
<evidence type="ECO:0000313" key="3">
    <source>
        <dbReference type="EMBL" id="OHA01753.1"/>
    </source>
</evidence>